<dbReference type="Gene3D" id="3.40.50.620">
    <property type="entry name" value="HUPs"/>
    <property type="match status" value="1"/>
</dbReference>
<dbReference type="PROSITE" id="PS00178">
    <property type="entry name" value="AA_TRNA_LIGASE_I"/>
    <property type="match status" value="1"/>
</dbReference>
<name>C4V9E6_VAIC1</name>
<dbReference type="KEGG" id="nce:NCER_101183"/>
<dbReference type="InterPro" id="IPR014729">
    <property type="entry name" value="Rossmann-like_a/b/a_fold"/>
</dbReference>
<comment type="similarity">
    <text evidence="1 10">Belongs to the class-I aminoacyl-tRNA synthetase family.</text>
</comment>
<dbReference type="NCBIfam" id="TIGR00233">
    <property type="entry name" value="trpS"/>
    <property type="match status" value="1"/>
</dbReference>
<dbReference type="InParanoid" id="C4V9E6"/>
<dbReference type="STRING" id="578460.C4V9E6"/>
<dbReference type="OrthoDB" id="10261385at2759"/>
<keyword evidence="5 10" id="KW-0067">ATP-binding</keyword>
<keyword evidence="6 10" id="KW-0648">Protein biosynthesis</keyword>
<evidence type="ECO:0000256" key="6">
    <source>
        <dbReference type="ARBA" id="ARBA00022917"/>
    </source>
</evidence>
<evidence type="ECO:0000256" key="4">
    <source>
        <dbReference type="ARBA" id="ARBA00022741"/>
    </source>
</evidence>
<dbReference type="VEuPathDB" id="MicrosporidiaDB:NCER_101183"/>
<dbReference type="GO" id="GO:0005524">
    <property type="term" value="F:ATP binding"/>
    <property type="evidence" value="ECO:0007669"/>
    <property type="project" value="UniProtKB-KW"/>
</dbReference>
<evidence type="ECO:0000256" key="10">
    <source>
        <dbReference type="RuleBase" id="RU363036"/>
    </source>
</evidence>
<evidence type="ECO:0000256" key="2">
    <source>
        <dbReference type="ARBA" id="ARBA00013161"/>
    </source>
</evidence>
<evidence type="ECO:0000256" key="1">
    <source>
        <dbReference type="ARBA" id="ARBA00005594"/>
    </source>
</evidence>
<dbReference type="AlphaFoldDB" id="C4V9E6"/>
<dbReference type="Proteomes" id="UP000009082">
    <property type="component" value="Unassembled WGS sequence"/>
</dbReference>
<dbReference type="InterPro" id="IPR001412">
    <property type="entry name" value="aa-tRNA-synth_I_CS"/>
</dbReference>
<dbReference type="GO" id="GO:0004830">
    <property type="term" value="F:tryptophan-tRNA ligase activity"/>
    <property type="evidence" value="ECO:0007669"/>
    <property type="project" value="UniProtKB-EC"/>
</dbReference>
<proteinExistence type="inferred from homology"/>
<dbReference type="PRINTS" id="PR01039">
    <property type="entry name" value="TRNASYNTHTRP"/>
</dbReference>
<dbReference type="EMBL" id="ACOL01000106">
    <property type="protein sequence ID" value="EEQ82153.1"/>
    <property type="molecule type" value="Genomic_DNA"/>
</dbReference>
<keyword evidence="4 10" id="KW-0547">Nucleotide-binding</keyword>
<keyword evidence="7 10" id="KW-0030">Aminoacyl-tRNA synthetase</keyword>
<dbReference type="InterPro" id="IPR002306">
    <property type="entry name" value="Trp-tRNA-ligase"/>
</dbReference>
<organism evidence="12">
    <name type="scientific">Vairimorpha ceranae (strain BRL01)</name>
    <name type="common">Microsporidian parasite</name>
    <name type="synonym">Nosema ceranae</name>
    <dbReference type="NCBI Taxonomy" id="578460"/>
    <lineage>
        <taxon>Eukaryota</taxon>
        <taxon>Fungi</taxon>
        <taxon>Fungi incertae sedis</taxon>
        <taxon>Microsporidia</taxon>
        <taxon>Nosematidae</taxon>
        <taxon>Vairimorpha</taxon>
    </lineage>
</organism>
<dbReference type="GO" id="GO:0006436">
    <property type="term" value="P:tryptophanyl-tRNA aminoacylation"/>
    <property type="evidence" value="ECO:0007669"/>
    <property type="project" value="InterPro"/>
</dbReference>
<dbReference type="CDD" id="cd00806">
    <property type="entry name" value="TrpRS_core"/>
    <property type="match status" value="1"/>
</dbReference>
<dbReference type="PANTHER" id="PTHR10055:SF1">
    <property type="entry name" value="TRYPTOPHAN--TRNA LIGASE, CYTOPLASMIC"/>
    <property type="match status" value="1"/>
</dbReference>
<dbReference type="Gene3D" id="1.10.240.10">
    <property type="entry name" value="Tyrosyl-Transfer RNA Synthetase"/>
    <property type="match status" value="1"/>
</dbReference>
<evidence type="ECO:0000256" key="5">
    <source>
        <dbReference type="ARBA" id="ARBA00022840"/>
    </source>
</evidence>
<protein>
    <recommendedName>
        <fullName evidence="2">tryptophan--tRNA ligase</fullName>
        <ecNumber evidence="2">6.1.1.2</ecNumber>
    </recommendedName>
    <alternativeName>
        <fullName evidence="8">Tryptophanyl-tRNA synthetase</fullName>
    </alternativeName>
</protein>
<evidence type="ECO:0000256" key="8">
    <source>
        <dbReference type="ARBA" id="ARBA00030268"/>
    </source>
</evidence>
<sequence>MPLMAEDETIQNITPWEAQVVTDNKTISINYEKIITQFGCKEYHEELTKKLQEMTGVPPHFYFLRNIVFAHRDFDILLEKLKSKSFYLYTGRGPSSKSMHLGHVIPFQLCKYFQDTFNCPLVIQMTDDEKFLFKDQSFEESTKYCAENIKDIIAFGFNPKLTYIFSNVESSHLFEKNTLKIAKSISLNEACKIFGFDNNSNIGMIGFPAKEIAPCFASSFEFLNKGAMCLIPCAVDQDPYFRLARDKASVMKEPKPTTLYVSLLPDLKGVNRKMSASDTTSSIFLTDTPAQIAKKIRKYAFSGGKETLEEHKRLGGDTAVDISYQYLRYFYDDNIDLERIKNAYEKGEMSTGDIKNKCIDVLQKFVKDYQERRNSITEELFQEFCSKL</sequence>
<dbReference type="HOGENOM" id="CLU_032621_0_1_1"/>
<dbReference type="InterPro" id="IPR002305">
    <property type="entry name" value="aa-tRNA-synth_Ic"/>
</dbReference>
<dbReference type="PANTHER" id="PTHR10055">
    <property type="entry name" value="TRYPTOPHANYL-TRNA SYNTHETASE"/>
    <property type="match status" value="1"/>
</dbReference>
<dbReference type="Pfam" id="PF00579">
    <property type="entry name" value="tRNA-synt_1b"/>
    <property type="match status" value="1"/>
</dbReference>
<dbReference type="EC" id="6.1.1.2" evidence="2"/>
<evidence type="ECO:0000256" key="7">
    <source>
        <dbReference type="ARBA" id="ARBA00023146"/>
    </source>
</evidence>
<evidence type="ECO:0000256" key="3">
    <source>
        <dbReference type="ARBA" id="ARBA00022598"/>
    </source>
</evidence>
<accession>C4V9E6</accession>
<dbReference type="GO" id="GO:0005737">
    <property type="term" value="C:cytoplasm"/>
    <property type="evidence" value="ECO:0007669"/>
    <property type="project" value="TreeGrafter"/>
</dbReference>
<dbReference type="FunCoup" id="C4V9E6">
    <property type="interactions" value="272"/>
</dbReference>
<gene>
    <name evidence="11" type="ORF">NCER_101183</name>
</gene>
<keyword evidence="3 10" id="KW-0436">Ligase</keyword>
<evidence type="ECO:0000313" key="12">
    <source>
        <dbReference type="Proteomes" id="UP000009082"/>
    </source>
</evidence>
<dbReference type="OMA" id="SIYHRFM"/>
<dbReference type="SUPFAM" id="SSF52374">
    <property type="entry name" value="Nucleotidylyl transferase"/>
    <property type="match status" value="1"/>
</dbReference>
<reference evidence="12" key="1">
    <citation type="journal article" date="2009" name="PLoS Pathog.">
        <title>Genomic analyses of the microsporidian Nosema ceranae, an emergent pathogen of honey bees.</title>
        <authorList>
            <person name="Cornman R.S."/>
            <person name="Chen Y.P."/>
            <person name="Schatz M.C."/>
            <person name="Street C."/>
            <person name="Zhao Y."/>
            <person name="Desany B."/>
            <person name="Egholm M."/>
            <person name="Hutchison S."/>
            <person name="Pettis J.S."/>
            <person name="Lipkin W.I."/>
            <person name="Evans J.D."/>
        </authorList>
    </citation>
    <scope>NUCLEOTIDE SEQUENCE [LARGE SCALE GENOMIC DNA]</scope>
    <source>
        <strain evidence="12">BRL01</strain>
    </source>
</reference>
<dbReference type="FunFam" id="1.10.240.10:FF:000007">
    <property type="entry name" value="Tryptophan--tRNA ligase"/>
    <property type="match status" value="1"/>
</dbReference>
<evidence type="ECO:0000313" key="11">
    <source>
        <dbReference type="EMBL" id="EEQ82153.1"/>
    </source>
</evidence>
<evidence type="ECO:0000256" key="9">
    <source>
        <dbReference type="ARBA" id="ARBA00049929"/>
    </source>
</evidence>
<comment type="catalytic activity">
    <reaction evidence="9">
        <text>tRNA(Trp) + L-tryptophan + ATP = L-tryptophyl-tRNA(Trp) + AMP + diphosphate + H(+)</text>
        <dbReference type="Rhea" id="RHEA:24080"/>
        <dbReference type="Rhea" id="RHEA-COMP:9671"/>
        <dbReference type="Rhea" id="RHEA-COMP:9705"/>
        <dbReference type="ChEBI" id="CHEBI:15378"/>
        <dbReference type="ChEBI" id="CHEBI:30616"/>
        <dbReference type="ChEBI" id="CHEBI:33019"/>
        <dbReference type="ChEBI" id="CHEBI:57912"/>
        <dbReference type="ChEBI" id="CHEBI:78442"/>
        <dbReference type="ChEBI" id="CHEBI:78535"/>
        <dbReference type="ChEBI" id="CHEBI:456215"/>
        <dbReference type="EC" id="6.1.1.2"/>
    </reaction>
</comment>